<keyword evidence="2" id="KW-0679">Respiratory chain</keyword>
<gene>
    <name evidence="4" type="ORF">WN944_002091</name>
</gene>
<dbReference type="InterPro" id="IPR007763">
    <property type="entry name" value="NDUFA12"/>
</dbReference>
<protein>
    <recommendedName>
        <fullName evidence="2">NADH dehydrogenase [ubiquinone] 1 alpha subcomplex subunit 12</fullName>
    </recommendedName>
</protein>
<evidence type="ECO:0000256" key="3">
    <source>
        <dbReference type="SAM" id="MobiDB-lite"/>
    </source>
</evidence>
<comment type="caution">
    <text evidence="4">The sequence shown here is derived from an EMBL/GenBank/DDBJ whole genome shotgun (WGS) entry which is preliminary data.</text>
</comment>
<comment type="function">
    <text evidence="2">Accessory subunit of the mitochondrial membrane respiratory chain NADH dehydrogenase (Complex I), that is believed not to be involved in catalysis. Complex I functions in the transfer of electrons from NADH to the respiratory chain. The immediate electron acceptor for the enzyme is believed to be ubiquinone.</text>
</comment>
<dbReference type="PANTHER" id="PTHR12910:SF1">
    <property type="entry name" value="NADH DEHYDROGENASE [UBIQUINONE] 1 ALPHA SUBCOMPLEX SUBUNIT 12"/>
    <property type="match status" value="1"/>
</dbReference>
<accession>A0AAP0MHP1</accession>
<dbReference type="GO" id="GO:0045271">
    <property type="term" value="C:respiratory chain complex I"/>
    <property type="evidence" value="ECO:0007669"/>
    <property type="project" value="InterPro"/>
</dbReference>
<proteinExistence type="inferred from homology"/>
<evidence type="ECO:0000313" key="5">
    <source>
        <dbReference type="Proteomes" id="UP001428341"/>
    </source>
</evidence>
<dbReference type="PANTHER" id="PTHR12910">
    <property type="entry name" value="NADH-UBIQUINONE OXIDOREDUCTASE SUBUNIT B17.2"/>
    <property type="match status" value="1"/>
</dbReference>
<comment type="subcellular location">
    <subcellularLocation>
        <location evidence="2">Mitochondrion inner membrane</location>
        <topology evidence="2">Peripheral membrane protein</topology>
        <orientation evidence="2">Matrix side</orientation>
    </subcellularLocation>
</comment>
<keyword evidence="2" id="KW-0249">Electron transport</keyword>
<keyword evidence="2" id="KW-0813">Transport</keyword>
<dbReference type="Proteomes" id="UP001428341">
    <property type="component" value="Unassembled WGS sequence"/>
</dbReference>
<organism evidence="4 5">
    <name type="scientific">Citrus x changshan-huyou</name>
    <dbReference type="NCBI Taxonomy" id="2935761"/>
    <lineage>
        <taxon>Eukaryota</taxon>
        <taxon>Viridiplantae</taxon>
        <taxon>Streptophyta</taxon>
        <taxon>Embryophyta</taxon>
        <taxon>Tracheophyta</taxon>
        <taxon>Spermatophyta</taxon>
        <taxon>Magnoliopsida</taxon>
        <taxon>eudicotyledons</taxon>
        <taxon>Gunneridae</taxon>
        <taxon>Pentapetalae</taxon>
        <taxon>rosids</taxon>
        <taxon>malvids</taxon>
        <taxon>Sapindales</taxon>
        <taxon>Rutaceae</taxon>
        <taxon>Aurantioideae</taxon>
        <taxon>Citrus</taxon>
    </lineage>
</organism>
<sequence>MSRLLARITGFFSSRTQVGVDKAGNRYFTRTEELDGRLKEKRWVVFKGEQDPTSVPDFILIFYSVYFVSYTHWFEMLIIVVEWICWLNGQRKIAPTPEEIAELEARRERVKLNVALLKKEEKEKRAKEGSIPKRTSSSIVGGPDLKSFLRQFPSGSEGTLFFHFCCCPGFCVKATEIHHLIERSDKRQEPTGAKDGERTKETETEEAKPVPDLAKQYLKFRPYFQVFGANRIWQILQARDVATTNMITVTPQQTPLIPSCCPHHEASGSINTLTGFSFSDEMHHCPMKFNSLWCNTLESHILYRANVVSVPKLSSENFLGG</sequence>
<comment type="similarity">
    <text evidence="1 2">Belongs to the complex I NDUFA12 subunit family.</text>
</comment>
<keyword evidence="5" id="KW-1185">Reference proteome</keyword>
<keyword evidence="2" id="KW-0496">Mitochondrion</keyword>
<dbReference type="GO" id="GO:0005743">
    <property type="term" value="C:mitochondrial inner membrane"/>
    <property type="evidence" value="ECO:0007669"/>
    <property type="project" value="UniProtKB-SubCell"/>
</dbReference>
<dbReference type="GO" id="GO:0006979">
    <property type="term" value="P:response to oxidative stress"/>
    <property type="evidence" value="ECO:0007669"/>
    <property type="project" value="TreeGrafter"/>
</dbReference>
<evidence type="ECO:0000256" key="2">
    <source>
        <dbReference type="RuleBase" id="RU363103"/>
    </source>
</evidence>
<keyword evidence="2" id="KW-0999">Mitochondrion inner membrane</keyword>
<name>A0AAP0MHP1_9ROSI</name>
<evidence type="ECO:0000313" key="4">
    <source>
        <dbReference type="EMBL" id="KAK9209723.1"/>
    </source>
</evidence>
<feature type="region of interest" description="Disordered" evidence="3">
    <location>
        <begin position="183"/>
        <end position="208"/>
    </location>
</feature>
<dbReference type="AlphaFoldDB" id="A0AAP0MHP1"/>
<reference evidence="4 5" key="1">
    <citation type="submission" date="2024-05" db="EMBL/GenBank/DDBJ databases">
        <title>Haplotype-resolved chromosome-level genome assembly of Huyou (Citrus changshanensis).</title>
        <authorList>
            <person name="Miao C."/>
            <person name="Chen W."/>
            <person name="Wu Y."/>
            <person name="Wang L."/>
            <person name="Zhao S."/>
            <person name="Grierson D."/>
            <person name="Xu C."/>
            <person name="Chen K."/>
        </authorList>
    </citation>
    <scope>NUCLEOTIDE SEQUENCE [LARGE SCALE GENOMIC DNA]</scope>
    <source>
        <strain evidence="4">01-14</strain>
        <tissue evidence="4">Leaf</tissue>
    </source>
</reference>
<evidence type="ECO:0000256" key="1">
    <source>
        <dbReference type="ARBA" id="ARBA00007355"/>
    </source>
</evidence>
<dbReference type="EMBL" id="JBCGBO010000004">
    <property type="protein sequence ID" value="KAK9209723.1"/>
    <property type="molecule type" value="Genomic_DNA"/>
</dbReference>
<keyword evidence="2" id="KW-0472">Membrane</keyword>